<dbReference type="SUPFAM" id="SSF103473">
    <property type="entry name" value="MFS general substrate transporter"/>
    <property type="match status" value="1"/>
</dbReference>
<dbReference type="EMBL" id="WJZX01000245">
    <property type="protein sequence ID" value="MCF5658268.1"/>
    <property type="molecule type" value="Genomic_DNA"/>
</dbReference>
<dbReference type="GO" id="GO:0005886">
    <property type="term" value="C:plasma membrane"/>
    <property type="evidence" value="ECO:0007669"/>
    <property type="project" value="UniProtKB-SubCell"/>
</dbReference>
<dbReference type="InterPro" id="IPR020846">
    <property type="entry name" value="MFS_dom"/>
</dbReference>
<evidence type="ECO:0000256" key="5">
    <source>
        <dbReference type="ARBA" id="ARBA00023136"/>
    </source>
</evidence>
<reference evidence="8" key="1">
    <citation type="submission" date="2019-11" db="EMBL/GenBank/DDBJ databases">
        <title>Epiphytic Pseudomonas syringae from cherry orchards.</title>
        <authorList>
            <person name="Hulin M.T."/>
        </authorList>
    </citation>
    <scope>NUCLEOTIDE SEQUENCE</scope>
    <source>
        <strain evidence="8">PA-2-1F</strain>
    </source>
</reference>
<feature type="transmembrane region" description="Helical" evidence="6">
    <location>
        <begin position="218"/>
        <end position="241"/>
    </location>
</feature>
<dbReference type="RefSeq" id="WP_236326963.1">
    <property type="nucleotide sequence ID" value="NZ_WJZX01000245.1"/>
</dbReference>
<evidence type="ECO:0000256" key="2">
    <source>
        <dbReference type="ARBA" id="ARBA00022475"/>
    </source>
</evidence>
<protein>
    <submittedName>
        <fullName evidence="8">MFS transporter</fullName>
    </submittedName>
</protein>
<evidence type="ECO:0000256" key="4">
    <source>
        <dbReference type="ARBA" id="ARBA00022989"/>
    </source>
</evidence>
<sequence length="417" mass="45037">MLEIKEHSVVKTRKVGATVLLMAMVMLGVFPVDVLLPSFPSLSQHFSTTTSEIALSISFFAIGISLSQLLIGPLSDMLGRKTLLLAGMAVSIAGALGCVWATNYEYFLLFRVIQAVGCGCFVLSQALVQDLFIGKERDRLRILMVTASGIFISVSPLAGSVLQELMDWQGSFYVFAVISALVFIKALVSLENLPINNTGPRIGILRTYRRICSDFNFVAYWLIVAIVFACHFSFIVISPLIFMEQLQLSSYEFSQTLLVYGAAYVTGGILAGVMNKHMEAGTQIVIGLSLIFVAGLVMLILRNQFGLSVFTMLLPMIICTAGTTITRPAATSKAMELFPDNAGASASAGNTLIFISGGLISALINLSTNNLQITLALSFIVLSGIGKLRSTCHAAAASPNFLGTQRYLPKNDRCFVY</sequence>
<feature type="transmembrane region" description="Helical" evidence="6">
    <location>
        <begin position="170"/>
        <end position="188"/>
    </location>
</feature>
<proteinExistence type="predicted"/>
<feature type="transmembrane region" description="Helical" evidence="6">
    <location>
        <begin position="140"/>
        <end position="158"/>
    </location>
</feature>
<dbReference type="Proteomes" id="UP000814126">
    <property type="component" value="Unassembled WGS sequence"/>
</dbReference>
<evidence type="ECO:0000259" key="7">
    <source>
        <dbReference type="PROSITE" id="PS50850"/>
    </source>
</evidence>
<evidence type="ECO:0000256" key="6">
    <source>
        <dbReference type="SAM" id="Phobius"/>
    </source>
</evidence>
<keyword evidence="2" id="KW-1003">Cell membrane</keyword>
<feature type="transmembrane region" description="Helical" evidence="6">
    <location>
        <begin position="108"/>
        <end position="128"/>
    </location>
</feature>
<dbReference type="GO" id="GO:0022857">
    <property type="term" value="F:transmembrane transporter activity"/>
    <property type="evidence" value="ECO:0007669"/>
    <property type="project" value="InterPro"/>
</dbReference>
<feature type="domain" description="Major facilitator superfamily (MFS) profile" evidence="7">
    <location>
        <begin position="17"/>
        <end position="417"/>
    </location>
</feature>
<keyword evidence="4 6" id="KW-1133">Transmembrane helix</keyword>
<evidence type="ECO:0000313" key="8">
    <source>
        <dbReference type="EMBL" id="MCF5658268.1"/>
    </source>
</evidence>
<feature type="transmembrane region" description="Helical" evidence="6">
    <location>
        <begin position="53"/>
        <end position="71"/>
    </location>
</feature>
<dbReference type="CDD" id="cd17320">
    <property type="entry name" value="MFS_MdfA_MDR_like"/>
    <property type="match status" value="1"/>
</dbReference>
<dbReference type="PANTHER" id="PTHR43124">
    <property type="entry name" value="PURINE EFFLUX PUMP PBUE"/>
    <property type="match status" value="1"/>
</dbReference>
<gene>
    <name evidence="8" type="ORF">GIV46_25080</name>
</gene>
<feature type="transmembrane region" description="Helical" evidence="6">
    <location>
        <begin position="15"/>
        <end position="33"/>
    </location>
</feature>
<dbReference type="AlphaFoldDB" id="A0AAP2S646"/>
<feature type="transmembrane region" description="Helical" evidence="6">
    <location>
        <begin position="307"/>
        <end position="330"/>
    </location>
</feature>
<organism evidence="8 9">
    <name type="scientific">Pseudomonas poae</name>
    <dbReference type="NCBI Taxonomy" id="200451"/>
    <lineage>
        <taxon>Bacteria</taxon>
        <taxon>Pseudomonadati</taxon>
        <taxon>Pseudomonadota</taxon>
        <taxon>Gammaproteobacteria</taxon>
        <taxon>Pseudomonadales</taxon>
        <taxon>Pseudomonadaceae</taxon>
        <taxon>Pseudomonas</taxon>
    </lineage>
</organism>
<evidence type="ECO:0000313" key="9">
    <source>
        <dbReference type="Proteomes" id="UP000814126"/>
    </source>
</evidence>
<dbReference type="Pfam" id="PF07690">
    <property type="entry name" value="MFS_1"/>
    <property type="match status" value="1"/>
</dbReference>
<dbReference type="PROSITE" id="PS50850">
    <property type="entry name" value="MFS"/>
    <property type="match status" value="1"/>
</dbReference>
<evidence type="ECO:0000256" key="1">
    <source>
        <dbReference type="ARBA" id="ARBA00004651"/>
    </source>
</evidence>
<feature type="transmembrane region" description="Helical" evidence="6">
    <location>
        <begin position="342"/>
        <end position="364"/>
    </location>
</feature>
<name>A0AAP2S646_9PSED</name>
<dbReference type="InterPro" id="IPR036259">
    <property type="entry name" value="MFS_trans_sf"/>
</dbReference>
<dbReference type="PROSITE" id="PS00216">
    <property type="entry name" value="SUGAR_TRANSPORT_1"/>
    <property type="match status" value="1"/>
</dbReference>
<dbReference type="PANTHER" id="PTHR43124:SF3">
    <property type="entry name" value="CHLORAMPHENICOL EFFLUX PUMP RV0191"/>
    <property type="match status" value="1"/>
</dbReference>
<accession>A0AAP2S646</accession>
<dbReference type="InterPro" id="IPR011701">
    <property type="entry name" value="MFS"/>
</dbReference>
<dbReference type="InterPro" id="IPR005829">
    <property type="entry name" value="Sugar_transporter_CS"/>
</dbReference>
<evidence type="ECO:0000256" key="3">
    <source>
        <dbReference type="ARBA" id="ARBA00022692"/>
    </source>
</evidence>
<feature type="transmembrane region" description="Helical" evidence="6">
    <location>
        <begin position="83"/>
        <end position="102"/>
    </location>
</feature>
<dbReference type="InterPro" id="IPR050189">
    <property type="entry name" value="MFS_Efflux_Transporters"/>
</dbReference>
<keyword evidence="5 6" id="KW-0472">Membrane</keyword>
<comment type="caution">
    <text evidence="8">The sequence shown here is derived from an EMBL/GenBank/DDBJ whole genome shotgun (WGS) entry which is preliminary data.</text>
</comment>
<feature type="transmembrane region" description="Helical" evidence="6">
    <location>
        <begin position="280"/>
        <end position="301"/>
    </location>
</feature>
<comment type="subcellular location">
    <subcellularLocation>
        <location evidence="1">Cell membrane</location>
        <topology evidence="1">Multi-pass membrane protein</topology>
    </subcellularLocation>
</comment>
<dbReference type="Gene3D" id="1.20.1720.10">
    <property type="entry name" value="Multidrug resistance protein D"/>
    <property type="match status" value="1"/>
</dbReference>
<keyword evidence="3 6" id="KW-0812">Transmembrane</keyword>